<accession>A0A1L4FRS7</accession>
<organism evidence="1 2">
    <name type="scientific">Mycoplasmopsis pullorum</name>
    <dbReference type="NCBI Taxonomy" id="48003"/>
    <lineage>
        <taxon>Bacteria</taxon>
        <taxon>Bacillati</taxon>
        <taxon>Mycoplasmatota</taxon>
        <taxon>Mycoplasmoidales</taxon>
        <taxon>Metamycoplasmataceae</taxon>
        <taxon>Mycoplasmopsis</taxon>
    </lineage>
</organism>
<proteinExistence type="predicted"/>
<dbReference type="EMBL" id="CP017813">
    <property type="protein sequence ID" value="APJ38306.1"/>
    <property type="molecule type" value="Genomic_DNA"/>
</dbReference>
<gene>
    <name evidence="1" type="ORF">BLA55_01275</name>
</gene>
<sequence>MDYKKILKDEFGDIIISAKMVADPIELVKSALNNTLEIVLNTQDLNEVEKYSKLFIEYLDNQTWFKDEWNLSVLSKGVETNISLDDVENYINQKLKFFLDKAYLTHNIFVGEVLEVLENEILIKWNDHGQFRKIKLDKNNVNKIELYIKF</sequence>
<evidence type="ECO:0000313" key="2">
    <source>
        <dbReference type="Proteomes" id="UP000184322"/>
    </source>
</evidence>
<dbReference type="OrthoDB" id="399086at2"/>
<dbReference type="KEGG" id="mpul:BLA55_01275"/>
<dbReference type="Proteomes" id="UP000184322">
    <property type="component" value="Chromosome"/>
</dbReference>
<evidence type="ECO:0000313" key="1">
    <source>
        <dbReference type="EMBL" id="APJ38306.1"/>
    </source>
</evidence>
<dbReference type="Gene3D" id="2.30.30.180">
    <property type="entry name" value="Ribosome maturation factor RimP, C-terminal domain"/>
    <property type="match status" value="1"/>
</dbReference>
<dbReference type="STRING" id="48003.BLA55_01275"/>
<dbReference type="RefSeq" id="WP_073372310.1">
    <property type="nucleotide sequence ID" value="NZ_CP017813.1"/>
</dbReference>
<dbReference type="AlphaFoldDB" id="A0A1L4FRS7"/>
<reference evidence="2" key="1">
    <citation type="submission" date="2016-10" db="EMBL/GenBank/DDBJ databases">
        <authorList>
            <person name="Beylefeld A."/>
            <person name="Abolnik C."/>
        </authorList>
    </citation>
    <scope>NUCLEOTIDE SEQUENCE [LARGE SCALE GENOMIC DNA]</scope>
    <source>
        <strain evidence="2">B359_6</strain>
    </source>
</reference>
<evidence type="ECO:0008006" key="3">
    <source>
        <dbReference type="Google" id="ProtNLM"/>
    </source>
</evidence>
<name>A0A1L4FRS7_9BACT</name>
<protein>
    <recommendedName>
        <fullName evidence="3">Ribosome assembly cofactor RimP</fullName>
    </recommendedName>
</protein>
<keyword evidence="2" id="KW-1185">Reference proteome</keyword>